<gene>
    <name evidence="1" type="ORF">KCMC57_57950</name>
</gene>
<sequence>MLLRTAAATRRNSRNFVLHGSDFLRHCFSQRIRRFDSPTWAWLYIHRRHRSESDKPWTYQSVRLTGSFKADDQSYTCLIQDKAFMEEGCQIWCGELRYGQYVVDIAVIGREQVPDALERLQ</sequence>
<accession>A0AB33K3S8</accession>
<protein>
    <submittedName>
        <fullName evidence="1">Uncharacterized protein</fullName>
    </submittedName>
</protein>
<reference evidence="1" key="1">
    <citation type="submission" date="2024-07" db="EMBL/GenBank/DDBJ databases">
        <title>Complete genome sequences of cellulolytic bacteria, Kitasatospora sp. CMC57 and Streptomyces sp. CMC78, isolated from Japanese agricultural soil.</title>
        <authorList>
            <person name="Hashimoto T."/>
            <person name="Ito M."/>
            <person name="Iwamoto M."/>
            <person name="Fukahori D."/>
            <person name="Shoda T."/>
            <person name="Sakoda M."/>
            <person name="Morohoshi T."/>
            <person name="Mitsuboshi M."/>
            <person name="Nishizawa T."/>
        </authorList>
    </citation>
    <scope>NUCLEOTIDE SEQUENCE</scope>
    <source>
        <strain evidence="1">CMC57</strain>
    </source>
</reference>
<dbReference type="RefSeq" id="WP_407991538.1">
    <property type="nucleotide sequence ID" value="NZ_AP035881.2"/>
</dbReference>
<evidence type="ECO:0000313" key="1">
    <source>
        <dbReference type="EMBL" id="BFP49427.1"/>
    </source>
</evidence>
<organism evidence="1">
    <name type="scientific">Kitasatospora sp. CMC57</name>
    <dbReference type="NCBI Taxonomy" id="3231513"/>
    <lineage>
        <taxon>Bacteria</taxon>
        <taxon>Bacillati</taxon>
        <taxon>Actinomycetota</taxon>
        <taxon>Actinomycetes</taxon>
        <taxon>Kitasatosporales</taxon>
        <taxon>Streptomycetaceae</taxon>
        <taxon>Kitasatospora</taxon>
    </lineage>
</organism>
<dbReference type="AlphaFoldDB" id="A0AB33K3S8"/>
<dbReference type="EMBL" id="AP035881">
    <property type="protein sequence ID" value="BFP49427.1"/>
    <property type="molecule type" value="Genomic_DNA"/>
</dbReference>
<name>A0AB33K3S8_9ACTN</name>
<proteinExistence type="predicted"/>